<evidence type="ECO:0000256" key="13">
    <source>
        <dbReference type="ARBA" id="ARBA00022759"/>
    </source>
</evidence>
<dbReference type="CDD" id="cd04453">
    <property type="entry name" value="S1_RNase_E"/>
    <property type="match status" value="1"/>
</dbReference>
<keyword evidence="11" id="KW-0479">Metal-binding</keyword>
<sequence length="863" mass="97174">MKRMLFNATQPEELRVALVDGQRLYDLDIETTHRVQKKANIYKGRITRIEPSLEAAFVDYGAERHGFLPLKEISRQYFKEGYEIGGGKINIKEALNEGQEVVVQIGKEERGNKGAALTTFISLAGRYSVLMPNNPRAGGVSRRIEGSERSEIRDALNQLDIPRDMGLIIRTAGVGKNIEELQWDLDYLLKLWASIDEASKTRPAPFLVYQESNLVTRAIRDYLRNDINEIIIDEESVYNKAKEFMQQVMPHNLNKIKLYTDPVPLFTRYQIESQIESAFQREVRLPSGGSIVIDHTEALISIDINSSRSTKGSDIEETAFNTNLEAADEIARQLRLRDLGGLVVIDYIDMSPARNQREVENRTREAMKLDRARIQIGKISRFGLLEMSRQRLRPSLGESSQMVCPRCEGHGTIRGVSSLALSILRVIEEEAMKDNTTRVETQMPVAVATYLLNEKRDILTEIEQRQKVKILLIPNESMETPHYTIERIRANDDNVDDSTPSYELASKQEATTTQPAQQQERKPVEEAAIKQIAPSTPRPVSSTPQIGFFTKIWRALFGTGEQKKRPTDNRNRNRSNNQNRNTNRTRNTQRRNTSQNRRDNQRSTKTNKTEQTGNKQQGQQANQNAEAKAQTTAQQGQDKPQNKQSANPRNPRRRRNNSNQNRRNDNRTRKTETDKAESTANTKLANTNTESPANTNAAGKPAPQTPQTANPEKQTQAVTTQPRTENTQRPNMAVKESNNSSNNTPNKAPQAAKTQSSRNENTQRPSATAKETGSNKENKPPQSTAPKPNTANTVAEKKPALQQVETTAKVETRTEPVKQKPETPHLTPIKTEAPKPAPAVKQVAETSAEKAKLTQVFTKPSED</sequence>
<dbReference type="GO" id="GO:0019843">
    <property type="term" value="F:rRNA binding"/>
    <property type="evidence" value="ECO:0007669"/>
    <property type="project" value="UniProtKB-KW"/>
</dbReference>
<feature type="compositionally biased region" description="Low complexity" evidence="19">
    <location>
        <begin position="574"/>
        <end position="595"/>
    </location>
</feature>
<evidence type="ECO:0000256" key="8">
    <source>
        <dbReference type="ARBA" id="ARBA00022552"/>
    </source>
</evidence>
<feature type="region of interest" description="Disordered" evidence="19">
    <location>
        <begin position="491"/>
        <end position="525"/>
    </location>
</feature>
<evidence type="ECO:0000256" key="10">
    <source>
        <dbReference type="ARBA" id="ARBA00022722"/>
    </source>
</evidence>
<feature type="compositionally biased region" description="Polar residues" evidence="19">
    <location>
        <begin position="780"/>
        <end position="793"/>
    </location>
</feature>
<dbReference type="SUPFAM" id="SSF50249">
    <property type="entry name" value="Nucleic acid-binding proteins"/>
    <property type="match status" value="1"/>
</dbReference>
<comment type="cofactor">
    <cofactor evidence="1">
        <name>Mg(2+)</name>
        <dbReference type="ChEBI" id="CHEBI:18420"/>
    </cofactor>
</comment>
<keyword evidence="9" id="KW-0819">tRNA processing</keyword>
<dbReference type="InterPro" id="IPR003029">
    <property type="entry name" value="S1_domain"/>
</dbReference>
<keyword evidence="5" id="KW-1003">Cell membrane</keyword>
<feature type="compositionally biased region" description="Basic and acidic residues" evidence="19">
    <location>
        <begin position="808"/>
        <end position="823"/>
    </location>
</feature>
<keyword evidence="18" id="KW-0472">Membrane</keyword>
<comment type="similarity">
    <text evidence="3">Belongs to the RNase E/G family. RNase G subfamily.</text>
</comment>
<keyword evidence="12" id="KW-0699">rRNA-binding</keyword>
<proteinExistence type="inferred from homology"/>
<accession>A0A3B0ZR69</accession>
<dbReference type="InterPro" id="IPR019307">
    <property type="entry name" value="RNA-bd_AU-1/RNase_E/G"/>
</dbReference>
<feature type="compositionally biased region" description="Low complexity" evidence="19">
    <location>
        <begin position="508"/>
        <end position="518"/>
    </location>
</feature>
<dbReference type="PROSITE" id="PS50126">
    <property type="entry name" value="S1"/>
    <property type="match status" value="1"/>
</dbReference>
<dbReference type="AlphaFoldDB" id="A0A3B0ZR69"/>
<evidence type="ECO:0000313" key="21">
    <source>
        <dbReference type="EMBL" id="VAW91700.1"/>
    </source>
</evidence>
<feature type="domain" description="S1 motif" evidence="20">
    <location>
        <begin position="39"/>
        <end position="120"/>
    </location>
</feature>
<evidence type="ECO:0000256" key="14">
    <source>
        <dbReference type="ARBA" id="ARBA00022801"/>
    </source>
</evidence>
<dbReference type="NCBIfam" id="NF008074">
    <property type="entry name" value="PRK10811.1"/>
    <property type="match status" value="1"/>
</dbReference>
<feature type="compositionally biased region" description="Polar residues" evidence="19">
    <location>
        <begin position="705"/>
        <end position="772"/>
    </location>
</feature>
<evidence type="ECO:0000256" key="2">
    <source>
        <dbReference type="ARBA" id="ARBA00004496"/>
    </source>
</evidence>
<dbReference type="NCBIfam" id="TIGR00757">
    <property type="entry name" value="RNaseEG"/>
    <property type="match status" value="1"/>
</dbReference>
<keyword evidence="14 21" id="KW-0378">Hydrolase</keyword>
<feature type="compositionally biased region" description="Polar residues" evidence="19">
    <location>
        <begin position="678"/>
        <end position="697"/>
    </location>
</feature>
<dbReference type="InterPro" id="IPR028878">
    <property type="entry name" value="RNase_E"/>
</dbReference>
<evidence type="ECO:0000259" key="20">
    <source>
        <dbReference type="PROSITE" id="PS50126"/>
    </source>
</evidence>
<evidence type="ECO:0000256" key="18">
    <source>
        <dbReference type="ARBA" id="ARBA00023136"/>
    </source>
</evidence>
<evidence type="ECO:0000256" key="7">
    <source>
        <dbReference type="ARBA" id="ARBA00022519"/>
    </source>
</evidence>
<evidence type="ECO:0000256" key="15">
    <source>
        <dbReference type="ARBA" id="ARBA00022833"/>
    </source>
</evidence>
<evidence type="ECO:0000256" key="17">
    <source>
        <dbReference type="ARBA" id="ARBA00022884"/>
    </source>
</evidence>
<dbReference type="Pfam" id="PF20833">
    <property type="entry name" value="RNase_E_G_Thio"/>
    <property type="match status" value="1"/>
</dbReference>
<evidence type="ECO:0000256" key="16">
    <source>
        <dbReference type="ARBA" id="ARBA00022842"/>
    </source>
</evidence>
<dbReference type="GO" id="GO:0006364">
    <property type="term" value="P:rRNA processing"/>
    <property type="evidence" value="ECO:0007669"/>
    <property type="project" value="UniProtKB-KW"/>
</dbReference>
<feature type="region of interest" description="Disordered" evidence="19">
    <location>
        <begin position="559"/>
        <end position="863"/>
    </location>
</feature>
<organism evidence="21">
    <name type="scientific">hydrothermal vent metagenome</name>
    <dbReference type="NCBI Taxonomy" id="652676"/>
    <lineage>
        <taxon>unclassified sequences</taxon>
        <taxon>metagenomes</taxon>
        <taxon>ecological metagenomes</taxon>
    </lineage>
</organism>
<evidence type="ECO:0000256" key="6">
    <source>
        <dbReference type="ARBA" id="ARBA00022490"/>
    </source>
</evidence>
<dbReference type="Gene3D" id="3.40.1260.20">
    <property type="entry name" value="Ribonuclease E, catalytic domain"/>
    <property type="match status" value="1"/>
</dbReference>
<reference evidence="21" key="1">
    <citation type="submission" date="2018-06" db="EMBL/GenBank/DDBJ databases">
        <authorList>
            <person name="Zhirakovskaya E."/>
        </authorList>
    </citation>
    <scope>NUCLEOTIDE SEQUENCE</scope>
</reference>
<evidence type="ECO:0000256" key="3">
    <source>
        <dbReference type="ARBA" id="ARBA00005663"/>
    </source>
</evidence>
<dbReference type="GO" id="GO:0005737">
    <property type="term" value="C:cytoplasm"/>
    <property type="evidence" value="ECO:0007669"/>
    <property type="project" value="UniProtKB-SubCell"/>
</dbReference>
<evidence type="ECO:0000256" key="19">
    <source>
        <dbReference type="SAM" id="MobiDB-lite"/>
    </source>
</evidence>
<dbReference type="GO" id="GO:0046872">
    <property type="term" value="F:metal ion binding"/>
    <property type="evidence" value="ECO:0007669"/>
    <property type="project" value="UniProtKB-KW"/>
</dbReference>
<evidence type="ECO:0000256" key="9">
    <source>
        <dbReference type="ARBA" id="ARBA00022694"/>
    </source>
</evidence>
<evidence type="ECO:0000256" key="5">
    <source>
        <dbReference type="ARBA" id="ARBA00022475"/>
    </source>
</evidence>
<dbReference type="GO" id="GO:0008995">
    <property type="term" value="F:ribonuclease E activity"/>
    <property type="evidence" value="ECO:0007669"/>
    <property type="project" value="InterPro"/>
</dbReference>
<keyword evidence="10" id="KW-0540">Nuclease</keyword>
<dbReference type="GO" id="GO:0008033">
    <property type="term" value="P:tRNA processing"/>
    <property type="evidence" value="ECO:0007669"/>
    <property type="project" value="UniProtKB-KW"/>
</dbReference>
<keyword evidence="17" id="KW-0694">RNA-binding</keyword>
<dbReference type="Pfam" id="PF00575">
    <property type="entry name" value="S1"/>
    <property type="match status" value="1"/>
</dbReference>
<feature type="compositionally biased region" description="Basic and acidic residues" evidence="19">
    <location>
        <begin position="561"/>
        <end position="571"/>
    </location>
</feature>
<feature type="compositionally biased region" description="Low complexity" evidence="19">
    <location>
        <begin position="609"/>
        <end position="637"/>
    </location>
</feature>
<evidence type="ECO:0000256" key="1">
    <source>
        <dbReference type="ARBA" id="ARBA00001946"/>
    </source>
</evidence>
<dbReference type="SMART" id="SM00316">
    <property type="entry name" value="S1"/>
    <property type="match status" value="1"/>
</dbReference>
<protein>
    <recommendedName>
        <fullName evidence="4">Ribonuclease G</fullName>
    </recommendedName>
</protein>
<dbReference type="HAMAP" id="MF_00970">
    <property type="entry name" value="RNase_E"/>
    <property type="match status" value="1"/>
</dbReference>
<keyword evidence="6" id="KW-0963">Cytoplasm</keyword>
<keyword evidence="8" id="KW-0698">rRNA processing</keyword>
<dbReference type="PANTHER" id="PTHR30001:SF1">
    <property type="entry name" value="RIBONUCLEASE E_G-LIKE PROTEIN, CHLOROPLASTIC"/>
    <property type="match status" value="1"/>
</dbReference>
<dbReference type="FunFam" id="2.40.50.140:FF:000040">
    <property type="entry name" value="Ribonuclease E"/>
    <property type="match status" value="1"/>
</dbReference>
<dbReference type="EMBL" id="UOFT01000014">
    <property type="protein sequence ID" value="VAW91700.1"/>
    <property type="molecule type" value="Genomic_DNA"/>
</dbReference>
<keyword evidence="15" id="KW-0862">Zinc</keyword>
<dbReference type="Pfam" id="PF10150">
    <property type="entry name" value="RNase_E_G"/>
    <property type="match status" value="1"/>
</dbReference>
<keyword evidence="16" id="KW-0460">Magnesium</keyword>
<name>A0A3B0ZR69_9ZZZZ</name>
<keyword evidence="7" id="KW-0997">Cell inner membrane</keyword>
<evidence type="ECO:0000256" key="11">
    <source>
        <dbReference type="ARBA" id="ARBA00022723"/>
    </source>
</evidence>
<gene>
    <name evidence="21" type="ORF">MNBD_GAMMA23-1940</name>
</gene>
<dbReference type="InterPro" id="IPR048583">
    <property type="entry name" value="RNase_E_G_thioredoxin-like"/>
</dbReference>
<evidence type="ECO:0000256" key="4">
    <source>
        <dbReference type="ARBA" id="ARBA00017719"/>
    </source>
</evidence>
<feature type="compositionally biased region" description="Basic and acidic residues" evidence="19">
    <location>
        <begin position="662"/>
        <end position="677"/>
    </location>
</feature>
<evidence type="ECO:0000256" key="12">
    <source>
        <dbReference type="ARBA" id="ARBA00022730"/>
    </source>
</evidence>
<keyword evidence="13" id="KW-0255">Endonuclease</keyword>
<dbReference type="Gene3D" id="2.40.50.140">
    <property type="entry name" value="Nucleic acid-binding proteins"/>
    <property type="match status" value="1"/>
</dbReference>
<dbReference type="PANTHER" id="PTHR30001">
    <property type="entry name" value="RIBONUCLEASE"/>
    <property type="match status" value="1"/>
</dbReference>
<dbReference type="InterPro" id="IPR012340">
    <property type="entry name" value="NA-bd_OB-fold"/>
</dbReference>
<dbReference type="InterPro" id="IPR004659">
    <property type="entry name" value="RNase_E/G"/>
</dbReference>
<comment type="subcellular location">
    <subcellularLocation>
        <location evidence="2">Cytoplasm</location>
    </subcellularLocation>
</comment>